<comment type="caution">
    <text evidence="1">The sequence shown here is derived from an EMBL/GenBank/DDBJ whole genome shotgun (WGS) entry which is preliminary data.</text>
</comment>
<gene>
    <name evidence="1" type="ORF">FA13DRAFT_1720207</name>
</gene>
<reference evidence="1 2" key="1">
    <citation type="journal article" date="2019" name="Nat. Ecol. Evol.">
        <title>Megaphylogeny resolves global patterns of mushroom evolution.</title>
        <authorList>
            <person name="Varga T."/>
            <person name="Krizsan K."/>
            <person name="Foldi C."/>
            <person name="Dima B."/>
            <person name="Sanchez-Garcia M."/>
            <person name="Sanchez-Ramirez S."/>
            <person name="Szollosi G.J."/>
            <person name="Szarkandi J.G."/>
            <person name="Papp V."/>
            <person name="Albert L."/>
            <person name="Andreopoulos W."/>
            <person name="Angelini C."/>
            <person name="Antonin V."/>
            <person name="Barry K.W."/>
            <person name="Bougher N.L."/>
            <person name="Buchanan P."/>
            <person name="Buyck B."/>
            <person name="Bense V."/>
            <person name="Catcheside P."/>
            <person name="Chovatia M."/>
            <person name="Cooper J."/>
            <person name="Damon W."/>
            <person name="Desjardin D."/>
            <person name="Finy P."/>
            <person name="Geml J."/>
            <person name="Haridas S."/>
            <person name="Hughes K."/>
            <person name="Justo A."/>
            <person name="Karasinski D."/>
            <person name="Kautmanova I."/>
            <person name="Kiss B."/>
            <person name="Kocsube S."/>
            <person name="Kotiranta H."/>
            <person name="LaButti K.M."/>
            <person name="Lechner B.E."/>
            <person name="Liimatainen K."/>
            <person name="Lipzen A."/>
            <person name="Lukacs Z."/>
            <person name="Mihaltcheva S."/>
            <person name="Morgado L.N."/>
            <person name="Niskanen T."/>
            <person name="Noordeloos M.E."/>
            <person name="Ohm R.A."/>
            <person name="Ortiz-Santana B."/>
            <person name="Ovrebo C."/>
            <person name="Racz N."/>
            <person name="Riley R."/>
            <person name="Savchenko A."/>
            <person name="Shiryaev A."/>
            <person name="Soop K."/>
            <person name="Spirin V."/>
            <person name="Szebenyi C."/>
            <person name="Tomsovsky M."/>
            <person name="Tulloss R.E."/>
            <person name="Uehling J."/>
            <person name="Grigoriev I.V."/>
            <person name="Vagvolgyi C."/>
            <person name="Papp T."/>
            <person name="Martin F.M."/>
            <person name="Miettinen O."/>
            <person name="Hibbett D.S."/>
            <person name="Nagy L.G."/>
        </authorList>
    </citation>
    <scope>NUCLEOTIDE SEQUENCE [LARGE SCALE GENOMIC DNA]</scope>
    <source>
        <strain evidence="1 2">FP101781</strain>
    </source>
</reference>
<evidence type="ECO:0000313" key="2">
    <source>
        <dbReference type="Proteomes" id="UP000298030"/>
    </source>
</evidence>
<proteinExistence type="predicted"/>
<organism evidence="1 2">
    <name type="scientific">Coprinellus micaceus</name>
    <name type="common">Glistening ink-cap mushroom</name>
    <name type="synonym">Coprinus micaceus</name>
    <dbReference type="NCBI Taxonomy" id="71717"/>
    <lineage>
        <taxon>Eukaryota</taxon>
        <taxon>Fungi</taxon>
        <taxon>Dikarya</taxon>
        <taxon>Basidiomycota</taxon>
        <taxon>Agaricomycotina</taxon>
        <taxon>Agaricomycetes</taxon>
        <taxon>Agaricomycetidae</taxon>
        <taxon>Agaricales</taxon>
        <taxon>Agaricineae</taxon>
        <taxon>Psathyrellaceae</taxon>
        <taxon>Coprinellus</taxon>
    </lineage>
</organism>
<dbReference type="AlphaFoldDB" id="A0A4Y7S9X5"/>
<accession>A0A4Y7S9X5</accession>
<evidence type="ECO:0000313" key="1">
    <source>
        <dbReference type="EMBL" id="TEB18278.1"/>
    </source>
</evidence>
<keyword evidence="2" id="KW-1185">Reference proteome</keyword>
<dbReference type="Proteomes" id="UP000298030">
    <property type="component" value="Unassembled WGS sequence"/>
</dbReference>
<dbReference type="EMBL" id="QPFP01000274">
    <property type="protein sequence ID" value="TEB18278.1"/>
    <property type="molecule type" value="Genomic_DNA"/>
</dbReference>
<name>A0A4Y7S9X5_COPMI</name>
<protein>
    <submittedName>
        <fullName evidence="1">Uncharacterized protein</fullName>
    </submittedName>
</protein>
<sequence>MLGSPTQAPTFARLGQEGMADDELTAQRIIPYLKVPDEGVVRLVPRAPGLVENNRRTGSLFSKFLVAALMCEHARYARKLSQNVGIFPRYVLPNMPKQQDWRKVKIRGRKSPMDQKQWHVLAEIPVFRGKVMDRRSSRLPAHPNLEAVSCDQLQTPLPTTT</sequence>